<dbReference type="SMART" id="SM00980">
    <property type="entry name" value="THAP"/>
    <property type="match status" value="1"/>
</dbReference>
<evidence type="ECO:0000256" key="2">
    <source>
        <dbReference type="ARBA" id="ARBA00022771"/>
    </source>
</evidence>
<dbReference type="GO" id="GO:0005654">
    <property type="term" value="C:nucleoplasm"/>
    <property type="evidence" value="ECO:0007669"/>
    <property type="project" value="UniProtKB-SubCell"/>
</dbReference>
<dbReference type="GO" id="GO:0003700">
    <property type="term" value="F:DNA-binding transcription factor activity"/>
    <property type="evidence" value="ECO:0007669"/>
    <property type="project" value="UniProtKB-UniRule"/>
</dbReference>
<keyword evidence="6" id="KW-0539">Nucleus</keyword>
<dbReference type="GO" id="GO:0043565">
    <property type="term" value="F:sequence-specific DNA binding"/>
    <property type="evidence" value="ECO:0007669"/>
    <property type="project" value="UniProtKB-UniRule"/>
</dbReference>
<keyword evidence="1" id="KW-0479">Metal-binding</keyword>
<dbReference type="Gene3D" id="6.20.210.20">
    <property type="entry name" value="THAP domain"/>
    <property type="match status" value="1"/>
</dbReference>
<accession>A0A4W6DDY6</accession>
<keyword evidence="4 5" id="KW-0238">DNA-binding</keyword>
<keyword evidence="6" id="KW-0175">Coiled coil</keyword>
<evidence type="ECO:0000256" key="4">
    <source>
        <dbReference type="ARBA" id="ARBA00023125"/>
    </source>
</evidence>
<dbReference type="InterPro" id="IPR038441">
    <property type="entry name" value="THAP_Znf_sf"/>
</dbReference>
<evidence type="ECO:0000313" key="8">
    <source>
        <dbReference type="Ensembl" id="ENSLCAP00010022927.1"/>
    </source>
</evidence>
<dbReference type="SUPFAM" id="SSF57716">
    <property type="entry name" value="Glucocorticoid receptor-like (DNA-binding domain)"/>
    <property type="match status" value="1"/>
</dbReference>
<dbReference type="InParanoid" id="A0A4W6DDY6"/>
<organism evidence="8 9">
    <name type="scientific">Lates calcarifer</name>
    <name type="common">Barramundi</name>
    <name type="synonym">Holocentrus calcarifer</name>
    <dbReference type="NCBI Taxonomy" id="8187"/>
    <lineage>
        <taxon>Eukaryota</taxon>
        <taxon>Metazoa</taxon>
        <taxon>Chordata</taxon>
        <taxon>Craniata</taxon>
        <taxon>Vertebrata</taxon>
        <taxon>Euteleostomi</taxon>
        <taxon>Actinopterygii</taxon>
        <taxon>Neopterygii</taxon>
        <taxon>Teleostei</taxon>
        <taxon>Neoteleostei</taxon>
        <taxon>Acanthomorphata</taxon>
        <taxon>Carangaria</taxon>
        <taxon>Carangaria incertae sedis</taxon>
        <taxon>Centropomidae</taxon>
        <taxon>Lates</taxon>
    </lineage>
</organism>
<evidence type="ECO:0000256" key="6">
    <source>
        <dbReference type="RuleBase" id="RU369073"/>
    </source>
</evidence>
<evidence type="ECO:0000256" key="3">
    <source>
        <dbReference type="ARBA" id="ARBA00022833"/>
    </source>
</evidence>
<name>A0A4W6DDY6_LATCA</name>
<reference evidence="8" key="2">
    <citation type="submission" date="2025-08" db="UniProtKB">
        <authorList>
            <consortium name="Ensembl"/>
        </authorList>
    </citation>
    <scope>IDENTIFICATION</scope>
</reference>
<sequence length="104" mass="12500">MGRICVFPNCSSKMTRWTPRSFHRLPLRNQDLLKLWLVALKIDVNTPVRTLRLADHRVCSDHFDRDDYCQSNRKRRPTPKHFFLKKTAVPRRQSFLLKRKILVI</sequence>
<reference evidence="9" key="1">
    <citation type="submission" date="2015-09" db="EMBL/GenBank/DDBJ databases">
        <authorList>
            <person name="Sai Rama Sridatta P."/>
        </authorList>
    </citation>
    <scope>NUCLEOTIDE SEQUENCE [LARGE SCALE GENOMIC DNA]</scope>
</reference>
<dbReference type="InterPro" id="IPR006612">
    <property type="entry name" value="THAP_Znf"/>
</dbReference>
<dbReference type="InterPro" id="IPR026516">
    <property type="entry name" value="THAP1/10"/>
</dbReference>
<protein>
    <recommendedName>
        <fullName evidence="6">THAP domain-containing protein 1</fullName>
    </recommendedName>
</protein>
<keyword evidence="9" id="KW-1185">Reference proteome</keyword>
<keyword evidence="6" id="KW-0131">Cell cycle</keyword>
<feature type="domain" description="THAP-type" evidence="7">
    <location>
        <begin position="1"/>
        <end position="93"/>
    </location>
</feature>
<dbReference type="GO" id="GO:0001935">
    <property type="term" value="P:endothelial cell proliferation"/>
    <property type="evidence" value="ECO:0007669"/>
    <property type="project" value="UniProtKB-UniRule"/>
</dbReference>
<dbReference type="GO" id="GO:0008270">
    <property type="term" value="F:zinc ion binding"/>
    <property type="evidence" value="ECO:0007669"/>
    <property type="project" value="UniProtKB-KW"/>
</dbReference>
<dbReference type="Proteomes" id="UP000314980">
    <property type="component" value="Unassembled WGS sequence"/>
</dbReference>
<dbReference type="Ensembl" id="ENSLCAT00010023427.1">
    <property type="protein sequence ID" value="ENSLCAP00010022927.1"/>
    <property type="gene ID" value="ENSLCAG00010010766.1"/>
</dbReference>
<keyword evidence="3" id="KW-0862">Zinc</keyword>
<proteinExistence type="inferred from homology"/>
<dbReference type="PANTHER" id="PTHR46600:SF11">
    <property type="entry name" value="THAP DOMAIN-CONTAINING PROTEIN 10"/>
    <property type="match status" value="1"/>
</dbReference>
<reference evidence="8" key="3">
    <citation type="submission" date="2025-09" db="UniProtKB">
        <authorList>
            <consortium name="Ensembl"/>
        </authorList>
    </citation>
    <scope>IDENTIFICATION</scope>
</reference>
<comment type="function">
    <text evidence="6">DNA-binding transcription regulator that regulates endothelial cell proliferation and G1/S cell-cycle progression. Specifically binds the 5'-[AT]NTNN[GT]GGCA[AGT]-3' core DNA sequence and acts by modulating expression of pRB-E2F cell-cycle target genes.</text>
</comment>
<evidence type="ECO:0000256" key="5">
    <source>
        <dbReference type="PROSITE-ProRule" id="PRU00309"/>
    </source>
</evidence>
<dbReference type="Pfam" id="PF05485">
    <property type="entry name" value="THAP"/>
    <property type="match status" value="1"/>
</dbReference>
<dbReference type="PANTHER" id="PTHR46600">
    <property type="entry name" value="THAP DOMAIN-CONTAINING"/>
    <property type="match status" value="1"/>
</dbReference>
<evidence type="ECO:0000313" key="9">
    <source>
        <dbReference type="Proteomes" id="UP000314980"/>
    </source>
</evidence>
<keyword evidence="6" id="KW-0805">Transcription regulation</keyword>
<keyword evidence="2 5" id="KW-0863">Zinc-finger</keyword>
<dbReference type="PROSITE" id="PS50950">
    <property type="entry name" value="ZF_THAP"/>
    <property type="match status" value="1"/>
</dbReference>
<evidence type="ECO:0000256" key="1">
    <source>
        <dbReference type="ARBA" id="ARBA00022723"/>
    </source>
</evidence>
<comment type="subcellular location">
    <subcellularLocation>
        <location evidence="6">Nucleus</location>
        <location evidence="6">Nucleoplasm</location>
    </subcellularLocation>
</comment>
<dbReference type="GeneTree" id="ENSGT00990000206065"/>
<dbReference type="SMART" id="SM00692">
    <property type="entry name" value="DM3"/>
    <property type="match status" value="1"/>
</dbReference>
<dbReference type="AlphaFoldDB" id="A0A4W6DDY6"/>
<comment type="similarity">
    <text evidence="6">Belongs to the THAP1 family.</text>
</comment>
<evidence type="ECO:0000259" key="7">
    <source>
        <dbReference type="PROSITE" id="PS50950"/>
    </source>
</evidence>
<keyword evidence="6" id="KW-0804">Transcription</keyword>